<dbReference type="Proteomes" id="UP000187266">
    <property type="component" value="Chromosome"/>
</dbReference>
<feature type="domain" description="EamA" evidence="14">
    <location>
        <begin position="162"/>
        <end position="298"/>
    </location>
</feature>
<evidence type="ECO:0000256" key="13">
    <source>
        <dbReference type="SAM" id="Phobius"/>
    </source>
</evidence>
<dbReference type="EMBL" id="CP019124">
    <property type="protein sequence ID" value="APX90995.1"/>
    <property type="molecule type" value="Genomic_DNA"/>
</dbReference>
<dbReference type="InterPro" id="IPR037185">
    <property type="entry name" value="EmrE-like"/>
</dbReference>
<dbReference type="STRING" id="1267768.BV394_05895"/>
<reference evidence="15 16" key="1">
    <citation type="submission" date="2017-01" db="EMBL/GenBank/DDBJ databases">
        <title>Genomic analysis of Xuhuaishuia manganoxidans DY6-4.</title>
        <authorList>
            <person name="Wang X."/>
        </authorList>
    </citation>
    <scope>NUCLEOTIDE SEQUENCE [LARGE SCALE GENOMIC DNA]</scope>
    <source>
        <strain evidence="15 16">DY6-4</strain>
    </source>
</reference>
<keyword evidence="9 13" id="KW-1133">Transmembrane helix</keyword>
<sequence>MMEWLLSLEGTPDGRHLAMVLALSAALLHAIFGALQKGRHDPWLTRGAIDICYGAIAAPVALWMVPFPEPHMWRIFAIAWVIHTLYKLLMGWAYTKGAYTVVYPVVRGTGPLFTVFGAYLLFNETFTLTQWMGVAVLLSGIFGLAAYNLRHVSVARDTLVPALWLAVATGLFVAAYTTFDAYGIRATANPMTFLAWFFLVDSFVMPVIAWRRWRAMAPIDRPEPAPLMQRGLVGAIVAFFSFGSVMMATRLDKVGEAAVLRETSTVFAALIGWLVLKETVGPRRLGLMALIAAGAVIVEMGG</sequence>
<feature type="transmembrane region" description="Helical" evidence="13">
    <location>
        <begin position="16"/>
        <end position="35"/>
    </location>
</feature>
<evidence type="ECO:0000256" key="5">
    <source>
        <dbReference type="ARBA" id="ARBA00022519"/>
    </source>
</evidence>
<organism evidence="15 16">
    <name type="scientific">Brevirhabdus pacifica</name>
    <dbReference type="NCBI Taxonomy" id="1267768"/>
    <lineage>
        <taxon>Bacteria</taxon>
        <taxon>Pseudomonadati</taxon>
        <taxon>Pseudomonadota</taxon>
        <taxon>Alphaproteobacteria</taxon>
        <taxon>Rhodobacterales</taxon>
        <taxon>Paracoccaceae</taxon>
        <taxon>Brevirhabdus</taxon>
    </lineage>
</organism>
<dbReference type="AlphaFoldDB" id="A0A1U7DM58"/>
<feature type="transmembrane region" description="Helical" evidence="13">
    <location>
        <begin position="191"/>
        <end position="210"/>
    </location>
</feature>
<dbReference type="Pfam" id="PF00892">
    <property type="entry name" value="EamA"/>
    <property type="match status" value="2"/>
</dbReference>
<evidence type="ECO:0000256" key="11">
    <source>
        <dbReference type="ARBA" id="ARBA00023136"/>
    </source>
</evidence>
<evidence type="ECO:0000313" key="15">
    <source>
        <dbReference type="EMBL" id="APX90995.1"/>
    </source>
</evidence>
<evidence type="ECO:0000256" key="7">
    <source>
        <dbReference type="ARBA" id="ARBA00022692"/>
    </source>
</evidence>
<dbReference type="RefSeq" id="WP_076981011.1">
    <property type="nucleotide sequence ID" value="NZ_CP019124.1"/>
</dbReference>
<keyword evidence="7 13" id="KW-0812">Transmembrane</keyword>
<dbReference type="SUPFAM" id="SSF103481">
    <property type="entry name" value="Multidrug resistance efflux transporter EmrE"/>
    <property type="match status" value="2"/>
</dbReference>
<name>A0A1U7DM58_9RHOB</name>
<dbReference type="GO" id="GO:0022857">
    <property type="term" value="F:transmembrane transporter activity"/>
    <property type="evidence" value="ECO:0007669"/>
    <property type="project" value="InterPro"/>
</dbReference>
<evidence type="ECO:0000256" key="3">
    <source>
        <dbReference type="ARBA" id="ARBA00022475"/>
    </source>
</evidence>
<evidence type="ECO:0000256" key="2">
    <source>
        <dbReference type="ARBA" id="ARBA00022448"/>
    </source>
</evidence>
<protein>
    <submittedName>
        <fullName evidence="15">Multidrug transporter</fullName>
    </submittedName>
</protein>
<dbReference type="OrthoDB" id="9783707at2"/>
<evidence type="ECO:0000256" key="8">
    <source>
        <dbReference type="ARBA" id="ARBA00022985"/>
    </source>
</evidence>
<keyword evidence="8" id="KW-0448">Lipopolysaccharide biosynthesis</keyword>
<feature type="transmembrane region" description="Helical" evidence="13">
    <location>
        <begin position="47"/>
        <end position="65"/>
    </location>
</feature>
<feature type="transmembrane region" description="Helical" evidence="13">
    <location>
        <begin position="231"/>
        <end position="251"/>
    </location>
</feature>
<feature type="transmembrane region" description="Helical" evidence="13">
    <location>
        <begin position="159"/>
        <end position="179"/>
    </location>
</feature>
<evidence type="ECO:0000313" key="16">
    <source>
        <dbReference type="Proteomes" id="UP000187266"/>
    </source>
</evidence>
<evidence type="ECO:0000256" key="9">
    <source>
        <dbReference type="ARBA" id="ARBA00022989"/>
    </source>
</evidence>
<proteinExistence type="inferred from homology"/>
<comment type="subcellular location">
    <subcellularLocation>
        <location evidence="1">Cell membrane</location>
        <topology evidence="1">Multi-pass membrane protein</topology>
    </subcellularLocation>
</comment>
<dbReference type="GO" id="GO:0009245">
    <property type="term" value="P:lipid A biosynthetic process"/>
    <property type="evidence" value="ECO:0007669"/>
    <property type="project" value="UniProtKB-KW"/>
</dbReference>
<keyword evidence="3" id="KW-1003">Cell membrane</keyword>
<feature type="transmembrane region" description="Helical" evidence="13">
    <location>
        <begin position="257"/>
        <end position="276"/>
    </location>
</feature>
<evidence type="ECO:0000256" key="4">
    <source>
        <dbReference type="ARBA" id="ARBA00022516"/>
    </source>
</evidence>
<feature type="transmembrane region" description="Helical" evidence="13">
    <location>
        <begin position="101"/>
        <end position="122"/>
    </location>
</feature>
<dbReference type="InterPro" id="IPR000390">
    <property type="entry name" value="Small_drug/metabolite_transptr"/>
</dbReference>
<keyword evidence="5" id="KW-0997">Cell inner membrane</keyword>
<comment type="similarity">
    <text evidence="12">Belongs to the drug/metabolite transporter (DMT) superfamily. Small multidrug resistance (SMR) (TC 2.A.7.1) family.</text>
</comment>
<dbReference type="PANTHER" id="PTHR30561:SF1">
    <property type="entry name" value="MULTIDRUG TRANSPORTER EMRE"/>
    <property type="match status" value="1"/>
</dbReference>
<keyword evidence="4" id="KW-0444">Lipid biosynthesis</keyword>
<dbReference type="GO" id="GO:0005886">
    <property type="term" value="C:plasma membrane"/>
    <property type="evidence" value="ECO:0007669"/>
    <property type="project" value="UniProtKB-SubCell"/>
</dbReference>
<dbReference type="PANTHER" id="PTHR30561">
    <property type="entry name" value="SMR FAMILY PROTON-DEPENDENT DRUG EFFLUX TRANSPORTER SUGE"/>
    <property type="match status" value="1"/>
</dbReference>
<keyword evidence="10" id="KW-0443">Lipid metabolism</keyword>
<keyword evidence="2" id="KW-0813">Transport</keyword>
<accession>A0A1U7DM58</accession>
<keyword evidence="11 13" id="KW-0472">Membrane</keyword>
<evidence type="ECO:0000256" key="1">
    <source>
        <dbReference type="ARBA" id="ARBA00004651"/>
    </source>
</evidence>
<keyword evidence="16" id="KW-1185">Reference proteome</keyword>
<dbReference type="InterPro" id="IPR000620">
    <property type="entry name" value="EamA_dom"/>
</dbReference>
<evidence type="ECO:0000256" key="12">
    <source>
        <dbReference type="ARBA" id="ARBA00038032"/>
    </source>
</evidence>
<feature type="transmembrane region" description="Helical" evidence="13">
    <location>
        <begin position="71"/>
        <end position="89"/>
    </location>
</feature>
<evidence type="ECO:0000259" key="14">
    <source>
        <dbReference type="Pfam" id="PF00892"/>
    </source>
</evidence>
<dbReference type="GO" id="GO:0009103">
    <property type="term" value="P:lipopolysaccharide biosynthetic process"/>
    <property type="evidence" value="ECO:0007669"/>
    <property type="project" value="UniProtKB-KW"/>
</dbReference>
<dbReference type="Gene3D" id="1.10.3730.20">
    <property type="match status" value="2"/>
</dbReference>
<evidence type="ECO:0000256" key="6">
    <source>
        <dbReference type="ARBA" id="ARBA00022556"/>
    </source>
</evidence>
<feature type="transmembrane region" description="Helical" evidence="13">
    <location>
        <begin position="128"/>
        <end position="147"/>
    </location>
</feature>
<gene>
    <name evidence="15" type="ORF">BV394_05895</name>
</gene>
<keyword evidence="6" id="KW-0441">Lipid A biosynthesis</keyword>
<feature type="domain" description="EamA" evidence="14">
    <location>
        <begin position="18"/>
        <end position="144"/>
    </location>
</feature>
<evidence type="ECO:0000256" key="10">
    <source>
        <dbReference type="ARBA" id="ARBA00023098"/>
    </source>
</evidence>